<gene>
    <name evidence="2" type="ORF">AURDEDRAFT_178488</name>
</gene>
<dbReference type="Proteomes" id="UP000006514">
    <property type="component" value="Unassembled WGS sequence"/>
</dbReference>
<reference evidence="3" key="1">
    <citation type="journal article" date="2012" name="Science">
        <title>The Paleozoic origin of enzymatic lignin decomposition reconstructed from 31 fungal genomes.</title>
        <authorList>
            <person name="Floudas D."/>
            <person name="Binder M."/>
            <person name="Riley R."/>
            <person name="Barry K."/>
            <person name="Blanchette R.A."/>
            <person name="Henrissat B."/>
            <person name="Martinez A.T."/>
            <person name="Otillar R."/>
            <person name="Spatafora J.W."/>
            <person name="Yadav J.S."/>
            <person name="Aerts A."/>
            <person name="Benoit I."/>
            <person name="Boyd A."/>
            <person name="Carlson A."/>
            <person name="Copeland A."/>
            <person name="Coutinho P.M."/>
            <person name="de Vries R.P."/>
            <person name="Ferreira P."/>
            <person name="Findley K."/>
            <person name="Foster B."/>
            <person name="Gaskell J."/>
            <person name="Glotzer D."/>
            <person name="Gorecki P."/>
            <person name="Heitman J."/>
            <person name="Hesse C."/>
            <person name="Hori C."/>
            <person name="Igarashi K."/>
            <person name="Jurgens J.A."/>
            <person name="Kallen N."/>
            <person name="Kersten P."/>
            <person name="Kohler A."/>
            <person name="Kuees U."/>
            <person name="Kumar T.K.A."/>
            <person name="Kuo A."/>
            <person name="LaButti K."/>
            <person name="Larrondo L.F."/>
            <person name="Lindquist E."/>
            <person name="Ling A."/>
            <person name="Lombard V."/>
            <person name="Lucas S."/>
            <person name="Lundell T."/>
            <person name="Martin R."/>
            <person name="McLaughlin D.J."/>
            <person name="Morgenstern I."/>
            <person name="Morin E."/>
            <person name="Murat C."/>
            <person name="Nagy L.G."/>
            <person name="Nolan M."/>
            <person name="Ohm R.A."/>
            <person name="Patyshakuliyeva A."/>
            <person name="Rokas A."/>
            <person name="Ruiz-Duenas F.J."/>
            <person name="Sabat G."/>
            <person name="Salamov A."/>
            <person name="Samejima M."/>
            <person name="Schmutz J."/>
            <person name="Slot J.C."/>
            <person name="St John F."/>
            <person name="Stenlid J."/>
            <person name="Sun H."/>
            <person name="Sun S."/>
            <person name="Syed K."/>
            <person name="Tsang A."/>
            <person name="Wiebenga A."/>
            <person name="Young D."/>
            <person name="Pisabarro A."/>
            <person name="Eastwood D.C."/>
            <person name="Martin F."/>
            <person name="Cullen D."/>
            <person name="Grigoriev I.V."/>
            <person name="Hibbett D.S."/>
        </authorList>
    </citation>
    <scope>NUCLEOTIDE SEQUENCE [LARGE SCALE GENOMIC DNA]</scope>
    <source>
        <strain evidence="3">TFB10046</strain>
    </source>
</reference>
<dbReference type="EMBL" id="JH688971">
    <property type="protein sequence ID" value="EJD32442.1"/>
    <property type="molecule type" value="Genomic_DNA"/>
</dbReference>
<dbReference type="KEGG" id="adl:AURDEDRAFT_178488"/>
<evidence type="ECO:0000256" key="1">
    <source>
        <dbReference type="SAM" id="MobiDB-lite"/>
    </source>
</evidence>
<evidence type="ECO:0000313" key="2">
    <source>
        <dbReference type="EMBL" id="EJD32442.1"/>
    </source>
</evidence>
<protein>
    <submittedName>
        <fullName evidence="2">Uncharacterized protein</fullName>
    </submittedName>
</protein>
<dbReference type="InParanoid" id="J0D1J4"/>
<proteinExistence type="predicted"/>
<name>J0D1J4_AURST</name>
<feature type="region of interest" description="Disordered" evidence="1">
    <location>
        <begin position="1"/>
        <end position="33"/>
    </location>
</feature>
<sequence>MHRGRLPAPRRRRGDRNSAAAPWPHHARTPAPAWASSRVAATLRSWPIDALGGAQQHLFDEFSNE</sequence>
<dbReference type="AlphaFoldDB" id="J0D1J4"/>
<evidence type="ECO:0000313" key="3">
    <source>
        <dbReference type="Proteomes" id="UP000006514"/>
    </source>
</evidence>
<keyword evidence="3" id="KW-1185">Reference proteome</keyword>
<feature type="compositionally biased region" description="Basic residues" evidence="1">
    <location>
        <begin position="1"/>
        <end position="14"/>
    </location>
</feature>
<organism evidence="2 3">
    <name type="scientific">Auricularia subglabra (strain TFB-10046 / SS5)</name>
    <name type="common">White-rot fungus</name>
    <name type="synonym">Auricularia delicata (strain TFB10046)</name>
    <dbReference type="NCBI Taxonomy" id="717982"/>
    <lineage>
        <taxon>Eukaryota</taxon>
        <taxon>Fungi</taxon>
        <taxon>Dikarya</taxon>
        <taxon>Basidiomycota</taxon>
        <taxon>Agaricomycotina</taxon>
        <taxon>Agaricomycetes</taxon>
        <taxon>Auriculariales</taxon>
        <taxon>Auriculariaceae</taxon>
        <taxon>Auricularia</taxon>
    </lineage>
</organism>
<accession>J0D1J4</accession>